<keyword evidence="7 8" id="KW-0472">Membrane</keyword>
<feature type="transmembrane region" description="Helical" evidence="8">
    <location>
        <begin position="357"/>
        <end position="374"/>
    </location>
</feature>
<dbReference type="GO" id="GO:0009103">
    <property type="term" value="P:lipopolysaccharide biosynthetic process"/>
    <property type="evidence" value="ECO:0007669"/>
    <property type="project" value="UniProtKB-ARBA"/>
</dbReference>
<dbReference type="Pfam" id="PF13231">
    <property type="entry name" value="PMT_2"/>
    <property type="match status" value="1"/>
</dbReference>
<organism evidence="10 11">
    <name type="scientific">Paenibacillus lentus</name>
    <dbReference type="NCBI Taxonomy" id="1338368"/>
    <lineage>
        <taxon>Bacteria</taxon>
        <taxon>Bacillati</taxon>
        <taxon>Bacillota</taxon>
        <taxon>Bacilli</taxon>
        <taxon>Bacillales</taxon>
        <taxon>Paenibacillaceae</taxon>
        <taxon>Paenibacillus</taxon>
    </lineage>
</organism>
<dbReference type="KEGG" id="plen:EIM92_19795"/>
<dbReference type="Proteomes" id="UP000273145">
    <property type="component" value="Chromosome"/>
</dbReference>
<protein>
    <recommendedName>
        <fullName evidence="9">Glycosyltransferase RgtA/B/C/D-like domain-containing protein</fullName>
    </recommendedName>
</protein>
<evidence type="ECO:0000256" key="6">
    <source>
        <dbReference type="ARBA" id="ARBA00022989"/>
    </source>
</evidence>
<evidence type="ECO:0000259" key="9">
    <source>
        <dbReference type="Pfam" id="PF13231"/>
    </source>
</evidence>
<evidence type="ECO:0000313" key="10">
    <source>
        <dbReference type="EMBL" id="AZK48136.1"/>
    </source>
</evidence>
<name>A0A3S8RYW9_9BACL</name>
<proteinExistence type="predicted"/>
<feature type="transmembrane region" description="Helical" evidence="8">
    <location>
        <begin position="12"/>
        <end position="30"/>
    </location>
</feature>
<evidence type="ECO:0000256" key="5">
    <source>
        <dbReference type="ARBA" id="ARBA00022692"/>
    </source>
</evidence>
<feature type="transmembrane region" description="Helical" evidence="8">
    <location>
        <begin position="130"/>
        <end position="163"/>
    </location>
</feature>
<feature type="transmembrane region" description="Helical" evidence="8">
    <location>
        <begin position="175"/>
        <end position="203"/>
    </location>
</feature>
<feature type="domain" description="Glycosyltransferase RgtA/B/C/D-like" evidence="9">
    <location>
        <begin position="74"/>
        <end position="233"/>
    </location>
</feature>
<dbReference type="EMBL" id="CP034248">
    <property type="protein sequence ID" value="AZK48136.1"/>
    <property type="molecule type" value="Genomic_DNA"/>
</dbReference>
<accession>A0A3S8RYW9</accession>
<dbReference type="AlphaFoldDB" id="A0A3S8RYW9"/>
<evidence type="ECO:0000256" key="8">
    <source>
        <dbReference type="SAM" id="Phobius"/>
    </source>
</evidence>
<dbReference type="GO" id="GO:0005886">
    <property type="term" value="C:plasma membrane"/>
    <property type="evidence" value="ECO:0007669"/>
    <property type="project" value="UniProtKB-SubCell"/>
</dbReference>
<evidence type="ECO:0000256" key="7">
    <source>
        <dbReference type="ARBA" id="ARBA00023136"/>
    </source>
</evidence>
<keyword evidence="3" id="KW-0328">Glycosyltransferase</keyword>
<dbReference type="InterPro" id="IPR038731">
    <property type="entry name" value="RgtA/B/C-like"/>
</dbReference>
<keyword evidence="5 8" id="KW-0812">Transmembrane</keyword>
<evidence type="ECO:0000256" key="3">
    <source>
        <dbReference type="ARBA" id="ARBA00022676"/>
    </source>
</evidence>
<dbReference type="GO" id="GO:0016763">
    <property type="term" value="F:pentosyltransferase activity"/>
    <property type="evidence" value="ECO:0007669"/>
    <property type="project" value="TreeGrafter"/>
</dbReference>
<evidence type="ECO:0000313" key="11">
    <source>
        <dbReference type="Proteomes" id="UP000273145"/>
    </source>
</evidence>
<keyword evidence="6 8" id="KW-1133">Transmembrane helix</keyword>
<keyword evidence="11" id="KW-1185">Reference proteome</keyword>
<evidence type="ECO:0000256" key="2">
    <source>
        <dbReference type="ARBA" id="ARBA00022475"/>
    </source>
</evidence>
<dbReference type="PANTHER" id="PTHR33908:SF11">
    <property type="entry name" value="MEMBRANE PROTEIN"/>
    <property type="match status" value="1"/>
</dbReference>
<keyword evidence="2" id="KW-1003">Cell membrane</keyword>
<evidence type="ECO:0000256" key="4">
    <source>
        <dbReference type="ARBA" id="ARBA00022679"/>
    </source>
</evidence>
<sequence length="430" mass="49249">MLNRAVRAHLPKPRLAIILIMFIFALAAFLRVDFLVSVNHKISHDSVHYDEMVRQLLETGIYAYKDTEPNAQVTPGYPLFMAAIYKLVDYQHHDPFPAIRYAQVAMSLLTLWLIYAIAKRLGGQTVGIMALLIGAIYPPFVWSNASVLTETLATMFFVAYVYLQLIVFEKKLTAYALLGGATMGLLVLTRPEFLILLFPIYMFHYFWKKEKRTTLKLFLFTVIGTAVVLSPWVIRNMITLNEVVVASTQVNPFQAGTYPDKNYDDGLVDRQGKTQMEIAKERLKIGFKEHTWKFVKWYTYGKLKHTYSKMYFGSGHEPLYPVIPILPWSWLNWLHRGIVFSAVASLFVFARKWRQPATILAIILVTMSLVRLVFVPEYRYNYTVMPFMIIMGSIVGVAMIRKGLPIKQHAVLPTERSVNDVSSSPTSPQT</sequence>
<feature type="transmembrane region" description="Helical" evidence="8">
    <location>
        <begin position="215"/>
        <end position="234"/>
    </location>
</feature>
<dbReference type="PANTHER" id="PTHR33908">
    <property type="entry name" value="MANNOSYLTRANSFERASE YKCB-RELATED"/>
    <property type="match status" value="1"/>
</dbReference>
<comment type="subcellular location">
    <subcellularLocation>
        <location evidence="1">Cell membrane</location>
        <topology evidence="1">Multi-pass membrane protein</topology>
    </subcellularLocation>
</comment>
<keyword evidence="4" id="KW-0808">Transferase</keyword>
<gene>
    <name evidence="10" type="ORF">EIM92_19795</name>
</gene>
<dbReference type="OrthoDB" id="136232at2"/>
<dbReference type="RefSeq" id="WP_125084299.1">
    <property type="nucleotide sequence ID" value="NZ_CP034248.1"/>
</dbReference>
<feature type="transmembrane region" description="Helical" evidence="8">
    <location>
        <begin position="380"/>
        <end position="400"/>
    </location>
</feature>
<evidence type="ECO:0000256" key="1">
    <source>
        <dbReference type="ARBA" id="ARBA00004651"/>
    </source>
</evidence>
<feature type="transmembrane region" description="Helical" evidence="8">
    <location>
        <begin position="98"/>
        <end position="118"/>
    </location>
</feature>
<dbReference type="InterPro" id="IPR050297">
    <property type="entry name" value="LipidA_mod_glycosyltrf_83"/>
</dbReference>
<reference evidence="10 11" key="1">
    <citation type="submission" date="2018-11" db="EMBL/GenBank/DDBJ databases">
        <title>Genome sequencing of Paenibacillus lentus DSM25539(T).</title>
        <authorList>
            <person name="Kook J.-K."/>
            <person name="Park S.-N."/>
            <person name="Lim Y.K."/>
        </authorList>
    </citation>
    <scope>NUCLEOTIDE SEQUENCE [LARGE SCALE GENOMIC DNA]</scope>
    <source>
        <strain evidence="10 11">DSM 25539</strain>
    </source>
</reference>